<sequence>MQPEMTFLWEVSLFEFILVTVVIGGGMAYMIGRSTALTWNGWGLVAFYVLLLTIAVRFIHFSLFDGTFFLPLDTVGTALHYAAIDYVVLFVLAAFGRWRTRAEQNARQYRFLRSQA</sequence>
<organism evidence="3 4">
    <name type="scientific">Aureimonas fodinaquatilis</name>
    <dbReference type="NCBI Taxonomy" id="2565783"/>
    <lineage>
        <taxon>Bacteria</taxon>
        <taxon>Pseudomonadati</taxon>
        <taxon>Pseudomonadota</taxon>
        <taxon>Alphaproteobacteria</taxon>
        <taxon>Hyphomicrobiales</taxon>
        <taxon>Aurantimonadaceae</taxon>
        <taxon>Aureimonas</taxon>
    </lineage>
</organism>
<gene>
    <name evidence="3" type="ORF">FPY71_11170</name>
</gene>
<dbReference type="InterPro" id="IPR049201">
    <property type="entry name" value="DUF6867"/>
</dbReference>
<evidence type="ECO:0000259" key="2">
    <source>
        <dbReference type="Pfam" id="PF21741"/>
    </source>
</evidence>
<feature type="transmembrane region" description="Helical" evidence="1">
    <location>
        <begin position="12"/>
        <end position="32"/>
    </location>
</feature>
<reference evidence="3 4" key="1">
    <citation type="submission" date="2019-08" db="EMBL/GenBank/DDBJ databases">
        <title>Aureimonas fodiniaquatilis sp. nov., isolated from a coal mine wastewater.</title>
        <authorList>
            <person name="Kim W."/>
        </authorList>
    </citation>
    <scope>NUCLEOTIDE SEQUENCE [LARGE SCALE GENOMIC DNA]</scope>
    <source>
        <strain evidence="3 4">CAU 1482</strain>
    </source>
</reference>
<dbReference type="AlphaFoldDB" id="A0A5B0DZN3"/>
<feature type="domain" description="DUF6867" evidence="2">
    <location>
        <begin position="12"/>
        <end position="112"/>
    </location>
</feature>
<dbReference type="Pfam" id="PF21741">
    <property type="entry name" value="DUF6867"/>
    <property type="match status" value="1"/>
</dbReference>
<keyword evidence="1" id="KW-0812">Transmembrane</keyword>
<proteinExistence type="predicted"/>
<evidence type="ECO:0000313" key="3">
    <source>
        <dbReference type="EMBL" id="KAA0971010.1"/>
    </source>
</evidence>
<dbReference type="EMBL" id="VTWH01000002">
    <property type="protein sequence ID" value="KAA0971010.1"/>
    <property type="molecule type" value="Genomic_DNA"/>
</dbReference>
<accession>A0A5B0DZN3</accession>
<protein>
    <recommendedName>
        <fullName evidence="2">DUF6867 domain-containing protein</fullName>
    </recommendedName>
</protein>
<dbReference type="Proteomes" id="UP000324738">
    <property type="component" value="Unassembled WGS sequence"/>
</dbReference>
<evidence type="ECO:0000256" key="1">
    <source>
        <dbReference type="SAM" id="Phobius"/>
    </source>
</evidence>
<dbReference type="OrthoDB" id="9806174at2"/>
<keyword evidence="4" id="KW-1185">Reference proteome</keyword>
<keyword evidence="1" id="KW-0472">Membrane</keyword>
<name>A0A5B0DZN3_9HYPH</name>
<feature type="transmembrane region" description="Helical" evidence="1">
    <location>
        <begin position="79"/>
        <end position="98"/>
    </location>
</feature>
<dbReference type="RefSeq" id="WP_149300319.1">
    <property type="nucleotide sequence ID" value="NZ_VTWH01000002.1"/>
</dbReference>
<evidence type="ECO:0000313" key="4">
    <source>
        <dbReference type="Proteomes" id="UP000324738"/>
    </source>
</evidence>
<comment type="caution">
    <text evidence="3">The sequence shown here is derived from an EMBL/GenBank/DDBJ whole genome shotgun (WGS) entry which is preliminary data.</text>
</comment>
<feature type="transmembrane region" description="Helical" evidence="1">
    <location>
        <begin position="39"/>
        <end position="59"/>
    </location>
</feature>
<keyword evidence="1" id="KW-1133">Transmembrane helix</keyword>